<dbReference type="Proteomes" id="UP001157914">
    <property type="component" value="Unassembled WGS sequence"/>
</dbReference>
<keyword evidence="2" id="KW-1185">Reference proteome</keyword>
<protein>
    <recommendedName>
        <fullName evidence="3">Flagellar biosynthesis protein</fullName>
    </recommendedName>
</protein>
<name>A0ABY1NIL0_9HYPH</name>
<reference evidence="1 2" key="1">
    <citation type="submission" date="2017-05" db="EMBL/GenBank/DDBJ databases">
        <authorList>
            <person name="Varghese N."/>
            <person name="Submissions S."/>
        </authorList>
    </citation>
    <scope>NUCLEOTIDE SEQUENCE [LARGE SCALE GENOMIC DNA]</scope>
    <source>
        <strain evidence="1 2">DSM 15949</strain>
    </source>
</reference>
<accession>A0ABY1NIL0</accession>
<dbReference type="RefSeq" id="WP_155191550.1">
    <property type="nucleotide sequence ID" value="NZ_BAAAEA010000001.1"/>
</dbReference>
<organism evidence="1 2">
    <name type="scientific">Roseibium denhamense</name>
    <dbReference type="NCBI Taxonomy" id="76305"/>
    <lineage>
        <taxon>Bacteria</taxon>
        <taxon>Pseudomonadati</taxon>
        <taxon>Pseudomonadota</taxon>
        <taxon>Alphaproteobacteria</taxon>
        <taxon>Hyphomicrobiales</taxon>
        <taxon>Stappiaceae</taxon>
        <taxon>Roseibium</taxon>
    </lineage>
</organism>
<gene>
    <name evidence="1" type="ORF">SAMN06265374_0988</name>
</gene>
<evidence type="ECO:0000313" key="2">
    <source>
        <dbReference type="Proteomes" id="UP001157914"/>
    </source>
</evidence>
<comment type="caution">
    <text evidence="1">The sequence shown here is derived from an EMBL/GenBank/DDBJ whole genome shotgun (WGS) entry which is preliminary data.</text>
</comment>
<evidence type="ECO:0000313" key="1">
    <source>
        <dbReference type="EMBL" id="SMP08580.1"/>
    </source>
</evidence>
<proteinExistence type="predicted"/>
<sequence>MPKVGNYIQRDYHNTFRSKKSSTWSDYNESWNKRRTNAAKKIQQMRTTASTFIMSSAQAGQAKTMYLLQNAGGTSQYASTTAVMNRVNILA</sequence>
<dbReference type="EMBL" id="FXTT01000001">
    <property type="protein sequence ID" value="SMP08580.1"/>
    <property type="molecule type" value="Genomic_DNA"/>
</dbReference>
<evidence type="ECO:0008006" key="3">
    <source>
        <dbReference type="Google" id="ProtNLM"/>
    </source>
</evidence>